<evidence type="ECO:0000256" key="2">
    <source>
        <dbReference type="ARBA" id="ARBA00022481"/>
    </source>
</evidence>
<dbReference type="SUPFAM" id="SSF81324">
    <property type="entry name" value="Voltage-gated potassium channels"/>
    <property type="match status" value="1"/>
</dbReference>
<dbReference type="SMART" id="SM00054">
    <property type="entry name" value="EFh"/>
    <property type="match status" value="2"/>
</dbReference>
<dbReference type="Proteomes" id="UP000298787">
    <property type="component" value="Chromosome 13"/>
</dbReference>
<dbReference type="AlphaFoldDB" id="A0A4U5V3T8"/>
<dbReference type="CDD" id="cd00051">
    <property type="entry name" value="EFh"/>
    <property type="match status" value="1"/>
</dbReference>
<dbReference type="GO" id="GO:0005509">
    <property type="term" value="F:calcium ion binding"/>
    <property type="evidence" value="ECO:0007669"/>
    <property type="project" value="InterPro"/>
</dbReference>
<dbReference type="GO" id="GO:0016460">
    <property type="term" value="C:myosin II complex"/>
    <property type="evidence" value="ECO:0007669"/>
    <property type="project" value="TreeGrafter"/>
</dbReference>
<dbReference type="EMBL" id="CM014090">
    <property type="protein sequence ID" value="TKS80995.1"/>
    <property type="molecule type" value="Genomic_DNA"/>
</dbReference>
<keyword evidence="5" id="KW-0106">Calcium</keyword>
<dbReference type="PANTHER" id="PTHR23048">
    <property type="entry name" value="MYOSIN LIGHT CHAIN 1, 3"/>
    <property type="match status" value="1"/>
</dbReference>
<keyword evidence="9" id="KW-1185">Reference proteome</keyword>
<name>A0A4U5V3T8_COLLU</name>
<organism evidence="8 9">
    <name type="scientific">Collichthys lucidus</name>
    <name type="common">Big head croaker</name>
    <name type="synonym">Sciaena lucida</name>
    <dbReference type="NCBI Taxonomy" id="240159"/>
    <lineage>
        <taxon>Eukaryota</taxon>
        <taxon>Metazoa</taxon>
        <taxon>Chordata</taxon>
        <taxon>Craniata</taxon>
        <taxon>Vertebrata</taxon>
        <taxon>Euteleostomi</taxon>
        <taxon>Actinopterygii</taxon>
        <taxon>Neopterygii</taxon>
        <taxon>Teleostei</taxon>
        <taxon>Neoteleostei</taxon>
        <taxon>Acanthomorphata</taxon>
        <taxon>Eupercaria</taxon>
        <taxon>Sciaenidae</taxon>
        <taxon>Collichthys</taxon>
    </lineage>
</organism>
<feature type="domain" description="EF-hand" evidence="7">
    <location>
        <begin position="828"/>
        <end position="863"/>
    </location>
</feature>
<comment type="similarity">
    <text evidence="1">Belongs to the calmodulin family.</text>
</comment>
<dbReference type="InterPro" id="IPR018247">
    <property type="entry name" value="EF_Hand_1_Ca_BS"/>
</dbReference>
<dbReference type="STRING" id="240159.A0A4U5V3T8"/>
<dbReference type="FunFam" id="1.10.238.10:FF:000527">
    <property type="entry name" value="Calmodulin-3"/>
    <property type="match status" value="1"/>
</dbReference>
<dbReference type="PROSITE" id="PS50222">
    <property type="entry name" value="EF_HAND_2"/>
    <property type="match status" value="2"/>
</dbReference>
<comment type="function">
    <text evidence="6">Calmodulin acts as part of a calcium signal transduction pathway by mediating the control of a large number of enzymes, ion channels, aquaporins and other proteins through calcium-binding. Calcium-binding is required for the activation of calmodulin. Among the enzymes to be stimulated by the calmodulin-calcium complex are a number of protein kinases, such as myosin light-chain kinases and calmodulin-dependent protein kinase type II (CaMK2), and phosphatases.</text>
</comment>
<gene>
    <name evidence="8" type="ORF">D9C73_015099</name>
</gene>
<reference evidence="8 9" key="1">
    <citation type="submission" date="2019-01" db="EMBL/GenBank/DDBJ databases">
        <title>Genome Assembly of Collichthys lucidus.</title>
        <authorList>
            <person name="Cai M."/>
            <person name="Xiao S."/>
        </authorList>
    </citation>
    <scope>NUCLEOTIDE SEQUENCE [LARGE SCALE GENOMIC DNA]</scope>
    <source>
        <strain evidence="8">JT15FE1705JMU</strain>
        <tissue evidence="8">Muscle</tissue>
    </source>
</reference>
<keyword evidence="3" id="KW-0479">Metal-binding</keyword>
<keyword evidence="2" id="KW-0488">Methylation</keyword>
<dbReference type="InterPro" id="IPR056601">
    <property type="entry name" value="Galaxin_dom"/>
</dbReference>
<evidence type="ECO:0000256" key="1">
    <source>
        <dbReference type="ARBA" id="ARBA00009763"/>
    </source>
</evidence>
<evidence type="ECO:0000256" key="6">
    <source>
        <dbReference type="ARBA" id="ARBA00037485"/>
    </source>
</evidence>
<dbReference type="PROSITE" id="PS00018">
    <property type="entry name" value="EF_HAND_1"/>
    <property type="match status" value="2"/>
</dbReference>
<dbReference type="InterPro" id="IPR011992">
    <property type="entry name" value="EF-hand-dom_pair"/>
</dbReference>
<dbReference type="Pfam" id="PF13499">
    <property type="entry name" value="EF-hand_7"/>
    <property type="match status" value="1"/>
</dbReference>
<evidence type="ECO:0000256" key="5">
    <source>
        <dbReference type="ARBA" id="ARBA00022837"/>
    </source>
</evidence>
<proteinExistence type="inferred from homology"/>
<protein>
    <submittedName>
        <fullName evidence="8">Calmodulin</fullName>
    </submittedName>
</protein>
<dbReference type="SUPFAM" id="SSF47473">
    <property type="entry name" value="EF-hand"/>
    <property type="match status" value="1"/>
</dbReference>
<dbReference type="Gene3D" id="1.10.287.70">
    <property type="match status" value="1"/>
</dbReference>
<evidence type="ECO:0000256" key="4">
    <source>
        <dbReference type="ARBA" id="ARBA00022737"/>
    </source>
</evidence>
<dbReference type="InterPro" id="IPR050230">
    <property type="entry name" value="CALM/Myosin/TropC-like"/>
</dbReference>
<evidence type="ECO:0000259" key="7">
    <source>
        <dbReference type="PROSITE" id="PS50222"/>
    </source>
</evidence>
<evidence type="ECO:0000313" key="9">
    <source>
        <dbReference type="Proteomes" id="UP000298787"/>
    </source>
</evidence>
<evidence type="ECO:0000256" key="3">
    <source>
        <dbReference type="ARBA" id="ARBA00022723"/>
    </source>
</evidence>
<evidence type="ECO:0000313" key="8">
    <source>
        <dbReference type="EMBL" id="TKS80995.1"/>
    </source>
</evidence>
<dbReference type="Pfam" id="PF24748">
    <property type="entry name" value="Galaxin_repeat"/>
    <property type="match status" value="2"/>
</dbReference>
<dbReference type="PANTHER" id="PTHR23048:SF0">
    <property type="entry name" value="CALMODULIN LIKE 3"/>
    <property type="match status" value="1"/>
</dbReference>
<feature type="domain" description="EF-hand" evidence="7">
    <location>
        <begin position="792"/>
        <end position="827"/>
    </location>
</feature>
<dbReference type="InterPro" id="IPR002048">
    <property type="entry name" value="EF_hand_dom"/>
</dbReference>
<sequence>MKALNATANIKRLRVAANVTEGLSEKVSSCCGLRAYDSLNEICCGTTIIAKPAPNSQCCGQEAIDAVKHLCCGKNGSEKILRRNSPDHVCCGPDKQYNTETECCHYNASFEIHSLNSGNCELLCGQDNKGMILKRKSSDHVCCGPDKQYNTKTECCCFTDRGFEIQSIQHNCCKNESAHVTEGLSENVSPRCGLRAYDSLKEICCGTTIIAKPAPNSQCCGQEAIDADKHLCCGKNGSEKILRRNSPDHVCCGPDKQYNTETECCHYNASFEIHSLNSGNCELRCGQDNKGMILKRKSSDHVCCGPDKQYNTKTECCCFTDRGFEIQSIQHNCCKNESETWSFTQVVSLCHTLAIIKSSTGMRPKCRHNNFSDLLTQELQAGHYDAAPIVHNPHMHICHDGCLSERTSQTEQREMLYGFAEQRNNKLYKGREDRKDCSEVNVPYNPAKMTLHVLLRLMAYIAVALKSIIRRSAAMDTGDLDTESTLLTMDNLTETQLCKEILIGIVASVSPHQRSIAFNNVLKIHGRNGTLTPLASPHILNTPDRCNFPKVTPGKTYFFDRVNMYIDFNHDSILQSIHFIFTTCSYHEVTADPEATVTNTLSDGETVVLKTARFYLLFVLIALYMLAGAAVFSSLERPAELQAHQLWEKRLRDFSYEHNISCEDLKSLLHHYEEARTAGIRTEQSRALWDIPGAFYFVGTVVSTIVQTEDPNRSCRPTQYFVTIKRDVGEFCGRFWCRLTEPSVIAMTSSILQIITKVTAAEAYIFFIANMFGQEEERQRVCGTMADQLTEEQIAEFKEAFSLFDKDGDGTITTKELGTVMRSLGQNPTEAELQDMINEVDADGNGTIDFPEFLTMMARKMKDTDSEEEIREAFRVFDKVCWD</sequence>
<dbReference type="Gene3D" id="1.10.238.10">
    <property type="entry name" value="EF-hand"/>
    <property type="match status" value="2"/>
</dbReference>
<accession>A0A4U5V3T8</accession>
<keyword evidence="4" id="KW-0677">Repeat</keyword>